<dbReference type="PROSITE" id="PS50850">
    <property type="entry name" value="MFS"/>
    <property type="match status" value="1"/>
</dbReference>
<dbReference type="PANTHER" id="PTHR48022:SF10">
    <property type="entry name" value="MAJOR FACILITATOR SUPERFAMILY (MFS) PROFILE DOMAIN-CONTAINING PROTEIN"/>
    <property type="match status" value="1"/>
</dbReference>
<evidence type="ECO:0000256" key="5">
    <source>
        <dbReference type="ARBA" id="ARBA00023136"/>
    </source>
</evidence>
<feature type="transmembrane region" description="Helical" evidence="6">
    <location>
        <begin position="355"/>
        <end position="374"/>
    </location>
</feature>
<evidence type="ECO:0000256" key="2">
    <source>
        <dbReference type="ARBA" id="ARBA00010992"/>
    </source>
</evidence>
<feature type="transmembrane region" description="Helical" evidence="6">
    <location>
        <begin position="138"/>
        <end position="157"/>
    </location>
</feature>
<evidence type="ECO:0000313" key="8">
    <source>
        <dbReference type="EMBL" id="CAK7216697.1"/>
    </source>
</evidence>
<dbReference type="Proteomes" id="UP001642405">
    <property type="component" value="Unassembled WGS sequence"/>
</dbReference>
<evidence type="ECO:0000259" key="7">
    <source>
        <dbReference type="PROSITE" id="PS50850"/>
    </source>
</evidence>
<protein>
    <recommendedName>
        <fullName evidence="7">Major facilitator superfamily (MFS) profile domain-containing protein</fullName>
    </recommendedName>
</protein>
<dbReference type="SUPFAM" id="SSF103473">
    <property type="entry name" value="MFS general substrate transporter"/>
    <property type="match status" value="1"/>
</dbReference>
<keyword evidence="9" id="KW-1185">Reference proteome</keyword>
<dbReference type="PROSITE" id="PS00217">
    <property type="entry name" value="SUGAR_TRANSPORT_2"/>
    <property type="match status" value="1"/>
</dbReference>
<feature type="transmembrane region" description="Helical" evidence="6">
    <location>
        <begin position="228"/>
        <end position="249"/>
    </location>
</feature>
<feature type="transmembrane region" description="Helical" evidence="6">
    <location>
        <begin position="111"/>
        <end position="131"/>
    </location>
</feature>
<sequence length="549" mass="59896">MATQAADTETSSDRKVADMQHVEEQVDTGDDSGLSHSVTTDDLTSIIRTSLWDNKKFLVVSAIVNIANLDYGIDTGMINGFQAMPGFLEVFGYADPALAGGYGISTTVQQLITSLMSIGMTVATLGAGPILHRIGRKGGVWLGGFFVFVSTIMQMLVTSLGALYVSRLFMGFGSGFLLISSQLYMQEVSPPHLRAFNFSLYSTWVSIGSLVGAVINNRTASIEGRASYRIPLGIVITMTVLICVVIIPLPETPRHLAVHGNNEKAYKSLRFLRDASYTDLQIRKEMAEIVHAIEVDKQNGDSVTFLDIFRHGNARRTMTSIGLAAFNAASGSQFIIQYGVYFFSVSNNGSAFRSTVIVFCCGLIGALVSYLYAGRAGKRRVLMIGSALQGFWMLGMGVAYSADGLNKTATNTILAMTCLFMFTFCAMCVPFSWLVASEIPNQQLRAHTVGIASAVSFGLAFVLTFTVPYFLNPTALNWGPRYAYIWVPSNWLCTAFVFFCVPETRNRTLEEIDEAYVTGVPIRKFQTFRAVGAIQARHDAAHADKQAAQ</sequence>
<keyword evidence="4 6" id="KW-1133">Transmembrane helix</keyword>
<feature type="transmembrane region" description="Helical" evidence="6">
    <location>
        <begin position="163"/>
        <end position="184"/>
    </location>
</feature>
<name>A0ABP0BAR6_9PEZI</name>
<dbReference type="InterPro" id="IPR050360">
    <property type="entry name" value="MFS_Sugar_Transporters"/>
</dbReference>
<feature type="transmembrane region" description="Helical" evidence="6">
    <location>
        <begin position="381"/>
        <end position="401"/>
    </location>
</feature>
<dbReference type="InterPro" id="IPR005828">
    <property type="entry name" value="MFS_sugar_transport-like"/>
</dbReference>
<feature type="domain" description="Major facilitator superfamily (MFS) profile" evidence="7">
    <location>
        <begin position="60"/>
        <end position="505"/>
    </location>
</feature>
<dbReference type="InterPro" id="IPR020846">
    <property type="entry name" value="MFS_dom"/>
</dbReference>
<accession>A0ABP0BAR6</accession>
<feature type="transmembrane region" description="Helical" evidence="6">
    <location>
        <begin position="448"/>
        <end position="471"/>
    </location>
</feature>
<keyword evidence="3 6" id="KW-0812">Transmembrane</keyword>
<feature type="transmembrane region" description="Helical" evidence="6">
    <location>
        <begin position="483"/>
        <end position="501"/>
    </location>
</feature>
<evidence type="ECO:0000256" key="3">
    <source>
        <dbReference type="ARBA" id="ARBA00022692"/>
    </source>
</evidence>
<evidence type="ECO:0000256" key="4">
    <source>
        <dbReference type="ARBA" id="ARBA00022989"/>
    </source>
</evidence>
<evidence type="ECO:0000256" key="1">
    <source>
        <dbReference type="ARBA" id="ARBA00004141"/>
    </source>
</evidence>
<gene>
    <name evidence="8" type="ORF">SCUCBS95973_002894</name>
</gene>
<keyword evidence="5 6" id="KW-0472">Membrane</keyword>
<comment type="caution">
    <text evidence="8">The sequence shown here is derived from an EMBL/GenBank/DDBJ whole genome shotgun (WGS) entry which is preliminary data.</text>
</comment>
<dbReference type="InterPro" id="IPR005829">
    <property type="entry name" value="Sugar_transporter_CS"/>
</dbReference>
<dbReference type="InterPro" id="IPR036259">
    <property type="entry name" value="MFS_trans_sf"/>
</dbReference>
<evidence type="ECO:0000256" key="6">
    <source>
        <dbReference type="SAM" id="Phobius"/>
    </source>
</evidence>
<proteinExistence type="inferred from homology"/>
<feature type="transmembrane region" description="Helical" evidence="6">
    <location>
        <begin position="196"/>
        <end position="216"/>
    </location>
</feature>
<feature type="transmembrane region" description="Helical" evidence="6">
    <location>
        <begin position="413"/>
        <end position="436"/>
    </location>
</feature>
<comment type="similarity">
    <text evidence="2">Belongs to the major facilitator superfamily. Sugar transporter (TC 2.A.1.1) family.</text>
</comment>
<dbReference type="Pfam" id="PF00083">
    <property type="entry name" value="Sugar_tr"/>
    <property type="match status" value="1"/>
</dbReference>
<dbReference type="PANTHER" id="PTHR48022">
    <property type="entry name" value="PLASTIDIC GLUCOSE TRANSPORTER 4"/>
    <property type="match status" value="1"/>
</dbReference>
<feature type="transmembrane region" description="Helical" evidence="6">
    <location>
        <begin position="320"/>
        <end position="343"/>
    </location>
</feature>
<dbReference type="EMBL" id="CAWUHB010000012">
    <property type="protein sequence ID" value="CAK7216697.1"/>
    <property type="molecule type" value="Genomic_DNA"/>
</dbReference>
<organism evidence="8 9">
    <name type="scientific">Sporothrix curviconia</name>
    <dbReference type="NCBI Taxonomy" id="1260050"/>
    <lineage>
        <taxon>Eukaryota</taxon>
        <taxon>Fungi</taxon>
        <taxon>Dikarya</taxon>
        <taxon>Ascomycota</taxon>
        <taxon>Pezizomycotina</taxon>
        <taxon>Sordariomycetes</taxon>
        <taxon>Sordariomycetidae</taxon>
        <taxon>Ophiostomatales</taxon>
        <taxon>Ophiostomataceae</taxon>
        <taxon>Sporothrix</taxon>
    </lineage>
</organism>
<dbReference type="Gene3D" id="1.20.1250.20">
    <property type="entry name" value="MFS general substrate transporter like domains"/>
    <property type="match status" value="1"/>
</dbReference>
<evidence type="ECO:0000313" key="9">
    <source>
        <dbReference type="Proteomes" id="UP001642405"/>
    </source>
</evidence>
<reference evidence="8 9" key="1">
    <citation type="submission" date="2024-01" db="EMBL/GenBank/DDBJ databases">
        <authorList>
            <person name="Allen C."/>
            <person name="Tagirdzhanova G."/>
        </authorList>
    </citation>
    <scope>NUCLEOTIDE SEQUENCE [LARGE SCALE GENOMIC DNA]</scope>
</reference>
<comment type="subcellular location">
    <subcellularLocation>
        <location evidence="1">Membrane</location>
        <topology evidence="1">Multi-pass membrane protein</topology>
    </subcellularLocation>
</comment>